<dbReference type="EMBL" id="KN838881">
    <property type="protein sequence ID" value="KIJ92840.1"/>
    <property type="molecule type" value="Genomic_DNA"/>
</dbReference>
<keyword evidence="3" id="KW-1185">Reference proteome</keyword>
<evidence type="ECO:0000256" key="1">
    <source>
        <dbReference type="SAM" id="MobiDB-lite"/>
    </source>
</evidence>
<dbReference type="Proteomes" id="UP000054477">
    <property type="component" value="Unassembled WGS sequence"/>
</dbReference>
<evidence type="ECO:0000313" key="2">
    <source>
        <dbReference type="EMBL" id="KIJ92840.1"/>
    </source>
</evidence>
<reference evidence="3" key="2">
    <citation type="submission" date="2015-01" db="EMBL/GenBank/DDBJ databases">
        <title>Evolutionary Origins and Diversification of the Mycorrhizal Mutualists.</title>
        <authorList>
            <consortium name="DOE Joint Genome Institute"/>
            <consortium name="Mycorrhizal Genomics Consortium"/>
            <person name="Kohler A."/>
            <person name="Kuo A."/>
            <person name="Nagy L.G."/>
            <person name="Floudas D."/>
            <person name="Copeland A."/>
            <person name="Barry K.W."/>
            <person name="Cichocki N."/>
            <person name="Veneault-Fourrey C."/>
            <person name="LaButti K."/>
            <person name="Lindquist E.A."/>
            <person name="Lipzen A."/>
            <person name="Lundell T."/>
            <person name="Morin E."/>
            <person name="Murat C."/>
            <person name="Riley R."/>
            <person name="Ohm R."/>
            <person name="Sun H."/>
            <person name="Tunlid A."/>
            <person name="Henrissat B."/>
            <person name="Grigoriev I.V."/>
            <person name="Hibbett D.S."/>
            <person name="Martin F."/>
        </authorList>
    </citation>
    <scope>NUCLEOTIDE SEQUENCE [LARGE SCALE GENOMIC DNA]</scope>
    <source>
        <strain evidence="3">LaAM-08-1</strain>
    </source>
</reference>
<dbReference type="HOGENOM" id="CLU_088643_0_0_1"/>
<organism evidence="2 3">
    <name type="scientific">Laccaria amethystina LaAM-08-1</name>
    <dbReference type="NCBI Taxonomy" id="1095629"/>
    <lineage>
        <taxon>Eukaryota</taxon>
        <taxon>Fungi</taxon>
        <taxon>Dikarya</taxon>
        <taxon>Basidiomycota</taxon>
        <taxon>Agaricomycotina</taxon>
        <taxon>Agaricomycetes</taxon>
        <taxon>Agaricomycetidae</taxon>
        <taxon>Agaricales</taxon>
        <taxon>Agaricineae</taxon>
        <taxon>Hydnangiaceae</taxon>
        <taxon>Laccaria</taxon>
    </lineage>
</organism>
<sequence>SRARVNREPELTAGKATTSPDTDSDSTSNGDAEQGADSQPDSGEHDSNNNFDSDHDIGGYDARILSPSVQIGPPPRAKRTQPGEPVTTTADTSDLGILDVKMHSPPHALSSQRGRGRTVKAIGSLSGSQLARSSGASKPYGATIRGRALGNAPNIGDLNAIDGDTPVDVEGTVNLFPSNTRPTTVDIDETAVIAVTIPFEGALAPLLQHIVKYYSPMSETQMDCQGEI</sequence>
<accession>A0A0C9WPH6</accession>
<dbReference type="AlphaFoldDB" id="A0A0C9WPH6"/>
<protein>
    <submittedName>
        <fullName evidence="2">Uncharacterized protein</fullName>
    </submittedName>
</protein>
<feature type="compositionally biased region" description="Low complexity" evidence="1">
    <location>
        <begin position="17"/>
        <end position="28"/>
    </location>
</feature>
<proteinExistence type="predicted"/>
<dbReference type="OrthoDB" id="3070904at2759"/>
<feature type="compositionally biased region" description="Basic and acidic residues" evidence="1">
    <location>
        <begin position="42"/>
        <end position="58"/>
    </location>
</feature>
<feature type="compositionally biased region" description="Basic and acidic residues" evidence="1">
    <location>
        <begin position="1"/>
        <end position="10"/>
    </location>
</feature>
<evidence type="ECO:0000313" key="3">
    <source>
        <dbReference type="Proteomes" id="UP000054477"/>
    </source>
</evidence>
<name>A0A0C9WPH6_9AGAR</name>
<feature type="region of interest" description="Disordered" evidence="1">
    <location>
        <begin position="1"/>
        <end position="96"/>
    </location>
</feature>
<gene>
    <name evidence="2" type="ORF">K443DRAFT_112977</name>
</gene>
<feature type="non-terminal residue" evidence="2">
    <location>
        <position position="1"/>
    </location>
</feature>
<reference evidence="2 3" key="1">
    <citation type="submission" date="2014-04" db="EMBL/GenBank/DDBJ databases">
        <authorList>
            <consortium name="DOE Joint Genome Institute"/>
            <person name="Kuo A."/>
            <person name="Kohler A."/>
            <person name="Nagy L.G."/>
            <person name="Floudas D."/>
            <person name="Copeland A."/>
            <person name="Barry K.W."/>
            <person name="Cichocki N."/>
            <person name="Veneault-Fourrey C."/>
            <person name="LaButti K."/>
            <person name="Lindquist E.A."/>
            <person name="Lipzen A."/>
            <person name="Lundell T."/>
            <person name="Morin E."/>
            <person name="Murat C."/>
            <person name="Sun H."/>
            <person name="Tunlid A."/>
            <person name="Henrissat B."/>
            <person name="Grigoriev I.V."/>
            <person name="Hibbett D.S."/>
            <person name="Martin F."/>
            <person name="Nordberg H.P."/>
            <person name="Cantor M.N."/>
            <person name="Hua S.X."/>
        </authorList>
    </citation>
    <scope>NUCLEOTIDE SEQUENCE [LARGE SCALE GENOMIC DNA]</scope>
    <source>
        <strain evidence="2 3">LaAM-08-1</strain>
    </source>
</reference>